<gene>
    <name evidence="2" type="ORF">AKJ09_02898</name>
</gene>
<evidence type="ECO:0000313" key="2">
    <source>
        <dbReference type="EMBL" id="AKU96234.1"/>
    </source>
</evidence>
<dbReference type="AlphaFoldDB" id="A0A0K1PSZ7"/>
<dbReference type="OrthoDB" id="5512622at2"/>
<feature type="compositionally biased region" description="Polar residues" evidence="1">
    <location>
        <begin position="230"/>
        <end position="242"/>
    </location>
</feature>
<organism evidence="2 3">
    <name type="scientific">Labilithrix luteola</name>
    <dbReference type="NCBI Taxonomy" id="1391654"/>
    <lineage>
        <taxon>Bacteria</taxon>
        <taxon>Pseudomonadati</taxon>
        <taxon>Myxococcota</taxon>
        <taxon>Polyangia</taxon>
        <taxon>Polyangiales</taxon>
        <taxon>Labilitrichaceae</taxon>
        <taxon>Labilithrix</taxon>
    </lineage>
</organism>
<dbReference type="KEGG" id="llu:AKJ09_02898"/>
<feature type="region of interest" description="Disordered" evidence="1">
    <location>
        <begin position="212"/>
        <end position="258"/>
    </location>
</feature>
<keyword evidence="3" id="KW-1185">Reference proteome</keyword>
<accession>A0A0K1PSZ7</accession>
<dbReference type="EMBL" id="CP012333">
    <property type="protein sequence ID" value="AKU96234.1"/>
    <property type="molecule type" value="Genomic_DNA"/>
</dbReference>
<name>A0A0K1PSZ7_9BACT</name>
<protein>
    <submittedName>
        <fullName evidence="2">Uncharacterized protein</fullName>
    </submittedName>
</protein>
<evidence type="ECO:0000313" key="3">
    <source>
        <dbReference type="Proteomes" id="UP000064967"/>
    </source>
</evidence>
<proteinExistence type="predicted"/>
<evidence type="ECO:0000256" key="1">
    <source>
        <dbReference type="SAM" id="MobiDB-lite"/>
    </source>
</evidence>
<dbReference type="Proteomes" id="UP000064967">
    <property type="component" value="Chromosome"/>
</dbReference>
<dbReference type="RefSeq" id="WP_146647552.1">
    <property type="nucleotide sequence ID" value="NZ_CP012333.1"/>
</dbReference>
<sequence>MLQINIELQEAATGILGAAPKAAQLRPQIEKELPYFDLSQLDKLVTYARAMTFAQTNYLGASTRSEQLPALIERGVAARELLLSDATALAHRGLLDGKKLTELKGSVGYLNLASDLGVLVTILRERWTDIANRTAIQPSELDDAERLFGEITEAVAARNAQPAKVASAGEERQRAFTLAIAAYDSVRRAVNYLRWPQGDADKYAPTLFANRGSRSSAHKDEPVQPIASPAQPNNPVVPQIATTPIAPGMPGASPFVDS</sequence>
<reference evidence="2 3" key="1">
    <citation type="submission" date="2015-08" db="EMBL/GenBank/DDBJ databases">
        <authorList>
            <person name="Babu N.S."/>
            <person name="Beckwith C.J."/>
            <person name="Beseler K.G."/>
            <person name="Brison A."/>
            <person name="Carone J.V."/>
            <person name="Caskin T.P."/>
            <person name="Diamond M."/>
            <person name="Durham M.E."/>
            <person name="Foxe J.M."/>
            <person name="Go M."/>
            <person name="Henderson B.A."/>
            <person name="Jones I.B."/>
            <person name="McGettigan J.A."/>
            <person name="Micheletti S.J."/>
            <person name="Nasrallah M.E."/>
            <person name="Ortiz D."/>
            <person name="Piller C.R."/>
            <person name="Privatt S.R."/>
            <person name="Schneider S.L."/>
            <person name="Sharp S."/>
            <person name="Smith T.C."/>
            <person name="Stanton J.D."/>
            <person name="Ullery H.E."/>
            <person name="Wilson R.J."/>
            <person name="Serrano M.G."/>
            <person name="Buck G."/>
            <person name="Lee V."/>
            <person name="Wang Y."/>
            <person name="Carvalho R."/>
            <person name="Voegtly L."/>
            <person name="Shi R."/>
            <person name="Duckworth R."/>
            <person name="Johnson A."/>
            <person name="Loviza R."/>
            <person name="Walstead R."/>
            <person name="Shah Z."/>
            <person name="Kiflezghi M."/>
            <person name="Wade K."/>
            <person name="Ball S.L."/>
            <person name="Bradley K.W."/>
            <person name="Asai D.J."/>
            <person name="Bowman C.A."/>
            <person name="Russell D.A."/>
            <person name="Pope W.H."/>
            <person name="Jacobs-Sera D."/>
            <person name="Hendrix R.W."/>
            <person name="Hatfull G.F."/>
        </authorList>
    </citation>
    <scope>NUCLEOTIDE SEQUENCE [LARGE SCALE GENOMIC DNA]</scope>
    <source>
        <strain evidence="2 3">DSM 27648</strain>
    </source>
</reference>